<name>A0ABW5G2R3_9PSEU</name>
<evidence type="ECO:0000256" key="2">
    <source>
        <dbReference type="ARBA" id="ARBA00022475"/>
    </source>
</evidence>
<comment type="caution">
    <text evidence="9">The sequence shown here is derived from an EMBL/GenBank/DDBJ whole genome shotgun (WGS) entry which is preliminary data.</text>
</comment>
<feature type="transmembrane region" description="Helical" evidence="7">
    <location>
        <begin position="79"/>
        <end position="101"/>
    </location>
</feature>
<reference evidence="10" key="1">
    <citation type="journal article" date="2019" name="Int. J. Syst. Evol. Microbiol.">
        <title>The Global Catalogue of Microorganisms (GCM) 10K type strain sequencing project: providing services to taxonomists for standard genome sequencing and annotation.</title>
        <authorList>
            <consortium name="The Broad Institute Genomics Platform"/>
            <consortium name="The Broad Institute Genome Sequencing Center for Infectious Disease"/>
            <person name="Wu L."/>
            <person name="Ma J."/>
        </authorList>
    </citation>
    <scope>NUCLEOTIDE SEQUENCE [LARGE SCALE GENOMIC DNA]</scope>
    <source>
        <strain evidence="10">CGMCC 4.7645</strain>
    </source>
</reference>
<keyword evidence="4 7" id="KW-1133">Transmembrane helix</keyword>
<dbReference type="InterPro" id="IPR010432">
    <property type="entry name" value="RDD"/>
</dbReference>
<feature type="compositionally biased region" description="Basic and acidic residues" evidence="6">
    <location>
        <begin position="16"/>
        <end position="31"/>
    </location>
</feature>
<dbReference type="PANTHER" id="PTHR36115">
    <property type="entry name" value="PROLINE-RICH ANTIGEN HOMOLOG-RELATED"/>
    <property type="match status" value="1"/>
</dbReference>
<dbReference type="PIRSF" id="PIRSF021697">
    <property type="entry name" value="UCP021697"/>
    <property type="match status" value="1"/>
</dbReference>
<evidence type="ECO:0000256" key="3">
    <source>
        <dbReference type="ARBA" id="ARBA00022692"/>
    </source>
</evidence>
<feature type="domain" description="RDD" evidence="8">
    <location>
        <begin position="42"/>
        <end position="135"/>
    </location>
</feature>
<gene>
    <name evidence="9" type="ORF">ACFSXZ_29290</name>
</gene>
<evidence type="ECO:0000256" key="6">
    <source>
        <dbReference type="SAM" id="MobiDB-lite"/>
    </source>
</evidence>
<evidence type="ECO:0000256" key="1">
    <source>
        <dbReference type="ARBA" id="ARBA00004651"/>
    </source>
</evidence>
<dbReference type="RefSeq" id="WP_378268479.1">
    <property type="nucleotide sequence ID" value="NZ_JBHUKR010000018.1"/>
</dbReference>
<keyword evidence="2" id="KW-1003">Cell membrane</keyword>
<feature type="transmembrane region" description="Helical" evidence="7">
    <location>
        <begin position="121"/>
        <end position="140"/>
    </location>
</feature>
<comment type="subcellular location">
    <subcellularLocation>
        <location evidence="1">Cell membrane</location>
        <topology evidence="1">Multi-pass membrane protein</topology>
    </subcellularLocation>
</comment>
<keyword evidence="10" id="KW-1185">Reference proteome</keyword>
<feature type="region of interest" description="Disordered" evidence="6">
    <location>
        <begin position="9"/>
        <end position="31"/>
    </location>
</feature>
<evidence type="ECO:0000313" key="9">
    <source>
        <dbReference type="EMBL" id="MFD2420431.1"/>
    </source>
</evidence>
<protein>
    <submittedName>
        <fullName evidence="9">RDD family protein</fullName>
    </submittedName>
</protein>
<accession>A0ABW5G2R3</accession>
<dbReference type="InterPro" id="IPR051791">
    <property type="entry name" value="Pra-immunoreactive"/>
</dbReference>
<dbReference type="EMBL" id="JBHUKR010000018">
    <property type="protein sequence ID" value="MFD2420431.1"/>
    <property type="molecule type" value="Genomic_DNA"/>
</dbReference>
<organism evidence="9 10">
    <name type="scientific">Amycolatopsis pigmentata</name>
    <dbReference type="NCBI Taxonomy" id="450801"/>
    <lineage>
        <taxon>Bacteria</taxon>
        <taxon>Bacillati</taxon>
        <taxon>Actinomycetota</taxon>
        <taxon>Actinomycetes</taxon>
        <taxon>Pseudonocardiales</taxon>
        <taxon>Pseudonocardiaceae</taxon>
        <taxon>Amycolatopsis</taxon>
    </lineage>
</organism>
<proteinExistence type="predicted"/>
<evidence type="ECO:0000256" key="5">
    <source>
        <dbReference type="ARBA" id="ARBA00023136"/>
    </source>
</evidence>
<dbReference type="InterPro" id="IPR016795">
    <property type="entry name" value="UCP021697"/>
</dbReference>
<evidence type="ECO:0000256" key="4">
    <source>
        <dbReference type="ARBA" id="ARBA00022989"/>
    </source>
</evidence>
<keyword evidence="3 7" id="KW-0812">Transmembrane</keyword>
<dbReference type="PANTHER" id="PTHR36115:SF6">
    <property type="entry name" value="PROLINE-RICH ANTIGEN HOMOLOG"/>
    <property type="match status" value="1"/>
</dbReference>
<evidence type="ECO:0000256" key="7">
    <source>
        <dbReference type="SAM" id="Phobius"/>
    </source>
</evidence>
<dbReference type="Proteomes" id="UP001597417">
    <property type="component" value="Unassembled WGS sequence"/>
</dbReference>
<evidence type="ECO:0000259" key="8">
    <source>
        <dbReference type="Pfam" id="PF06271"/>
    </source>
</evidence>
<feature type="transmembrane region" description="Helical" evidence="7">
    <location>
        <begin position="48"/>
        <end position="67"/>
    </location>
</feature>
<keyword evidence="5 7" id="KW-0472">Membrane</keyword>
<evidence type="ECO:0000313" key="10">
    <source>
        <dbReference type="Proteomes" id="UP001597417"/>
    </source>
</evidence>
<sequence>MAKWTGEWLSGALAGPREHDDPPPRWRGERWGLPESGSGSVAGGGARVLALIIDLVLASLVTSLFLRPDFQNPALMESYNLWAVCAWVVITVVPVSFFGFTPGMAITGIRVARLDGASMVGVWRALVRAAMTFLIIPALIRNIDGRSWHDRLTRTVVVRLR</sequence>
<dbReference type="Pfam" id="PF06271">
    <property type="entry name" value="RDD"/>
    <property type="match status" value="1"/>
</dbReference>